<feature type="domain" description="Aspartate dehydrogenase" evidence="2">
    <location>
        <begin position="191"/>
        <end position="257"/>
    </location>
</feature>
<evidence type="ECO:0000259" key="2">
    <source>
        <dbReference type="Pfam" id="PF01958"/>
    </source>
</evidence>
<dbReference type="Gene3D" id="3.30.360.10">
    <property type="entry name" value="Dihydrodipicolinate Reductase, domain 2"/>
    <property type="match status" value="1"/>
</dbReference>
<dbReference type="InterPro" id="IPR002811">
    <property type="entry name" value="Asp_DH"/>
</dbReference>
<dbReference type="Gene3D" id="3.40.50.720">
    <property type="entry name" value="NAD(P)-binding Rossmann-like Domain"/>
    <property type="match status" value="1"/>
</dbReference>
<feature type="domain" description="Aspartate/homoserine dehydrogenase NAD-binding" evidence="3">
    <location>
        <begin position="27"/>
        <end position="132"/>
    </location>
</feature>
<evidence type="ECO:0000313" key="4">
    <source>
        <dbReference type="EMBL" id="THV17413.1"/>
    </source>
</evidence>
<dbReference type="Proteomes" id="UP000309667">
    <property type="component" value="Unassembled WGS sequence"/>
</dbReference>
<dbReference type="PANTHER" id="PTHR31873:SF6">
    <property type="entry name" value="ASPARTATE DEHYDROGENASE DOMAIN-CONTAINING PROTEIN"/>
    <property type="match status" value="1"/>
</dbReference>
<name>A0ABY2R0M7_9HYPH</name>
<dbReference type="SUPFAM" id="SSF55347">
    <property type="entry name" value="Glyceraldehyde-3-phosphate dehydrogenase-like, C-terminal domain"/>
    <property type="match status" value="1"/>
</dbReference>
<dbReference type="Pfam" id="PF03447">
    <property type="entry name" value="NAD_binding_3"/>
    <property type="match status" value="1"/>
</dbReference>
<sequence>MMERAGTGVHRSGGVNHGRSDRLGIIGFGAIGRRLASFFATTEDGPRTLALLVRDHQRDAASALVPEAQVCTDLQHFLDVAPTVAVECASATAFGACGPHVLEAGCDLIPLSLGAFVDRATERRLLDAAARGPGRLEIAAGALGSIGFLAAAREHELDRVTITIGYPIERWRAMGADRFIDLDQVRLPTPFLESDARNVATLFPGHLNVVTGASLAGLGLDRTHVALVADPTVSQAWFQVEASSASGPVRMQIGGRDAAVDADPIDYTTFSVIRLLKRRCASLAI</sequence>
<evidence type="ECO:0000313" key="5">
    <source>
        <dbReference type="Proteomes" id="UP000309667"/>
    </source>
</evidence>
<dbReference type="Pfam" id="PF01958">
    <property type="entry name" value="Asp_DH_C"/>
    <property type="match status" value="1"/>
</dbReference>
<reference evidence="4 5" key="1">
    <citation type="submission" date="2019-04" db="EMBL/GenBank/DDBJ databases">
        <title>Genome sequence of strain 7209-2.</title>
        <authorList>
            <person name="Gao J."/>
            <person name="Sun J."/>
        </authorList>
    </citation>
    <scope>NUCLEOTIDE SEQUENCE [LARGE SCALE GENOMIC DNA]</scope>
    <source>
        <strain evidence="4 5">7209-2</strain>
    </source>
</reference>
<comment type="caution">
    <text evidence="4">The sequence shown here is derived from an EMBL/GenBank/DDBJ whole genome shotgun (WGS) entry which is preliminary data.</text>
</comment>
<comment type="similarity">
    <text evidence="1">Belongs to the L-aspartate dehydrogenase family.</text>
</comment>
<dbReference type="EMBL" id="STGT01000001">
    <property type="protein sequence ID" value="THV17413.1"/>
    <property type="molecule type" value="Genomic_DNA"/>
</dbReference>
<evidence type="ECO:0000256" key="1">
    <source>
        <dbReference type="ARBA" id="ARBA00008331"/>
    </source>
</evidence>
<dbReference type="SUPFAM" id="SSF51735">
    <property type="entry name" value="NAD(P)-binding Rossmann-fold domains"/>
    <property type="match status" value="1"/>
</dbReference>
<evidence type="ECO:0000259" key="3">
    <source>
        <dbReference type="Pfam" id="PF03447"/>
    </source>
</evidence>
<organism evidence="4 5">
    <name type="scientific">Rhizobium rhizophilum</name>
    <dbReference type="NCBI Taxonomy" id="1850373"/>
    <lineage>
        <taxon>Bacteria</taxon>
        <taxon>Pseudomonadati</taxon>
        <taxon>Pseudomonadota</taxon>
        <taxon>Alphaproteobacteria</taxon>
        <taxon>Hyphomicrobiales</taxon>
        <taxon>Rhizobiaceae</taxon>
        <taxon>Rhizobium/Agrobacterium group</taxon>
        <taxon>Rhizobium</taxon>
    </lineage>
</organism>
<gene>
    <name evidence="4" type="ORF">E9677_05375</name>
</gene>
<dbReference type="InterPro" id="IPR036291">
    <property type="entry name" value="NAD(P)-bd_dom_sf"/>
</dbReference>
<proteinExistence type="inferred from homology"/>
<dbReference type="PANTHER" id="PTHR31873">
    <property type="entry name" value="L-ASPARTATE DEHYDROGENASE-RELATED"/>
    <property type="match status" value="1"/>
</dbReference>
<protein>
    <submittedName>
        <fullName evidence="4">DUF108 domain-containing protein</fullName>
    </submittedName>
</protein>
<dbReference type="InterPro" id="IPR005106">
    <property type="entry name" value="Asp/hSer_DH_NAD-bd"/>
</dbReference>
<keyword evidence="5" id="KW-1185">Reference proteome</keyword>
<accession>A0ABY2R0M7</accession>